<sequence length="1558" mass="173735">MNADYQKPPLSPKPKILNHLSIKLPSSLMSRPCSSARGPKPPVAPKPRLQHDLEETNCPNANSSIMTSTNGDLACSEEEIDQDNEFEDLLAADKRYFLFSTNHLTDCTESCEEGEVEQTVEFPSDVNVLCSNNNEAKLEGMAEGEVELMDSADTDSTDSVDAVDISDVDSVADSTDGVEISDIECGDDIIAEDCDAGEALADTDGLSECDVVSNNEGSPDCLCETGEESCLTEEDENTAEEPPSDRGVAVEQLHHEEEETCFRVLCVSDFRSRSDEEDETSGTECSTFEGAPNETEYVNSCIPVLPHVECPYDVIGPPCDSHVPKRPGDFFQPYSVIDTVPGAYTASVTDNVANCDEENGYNTVNMLEDQAAANSELYYVSSNDVAGVEDNQAHVKKEINHKSPDIQHSQLGPREKPQISKDKEEVDDYADIDDSFCKDSEDLQSLECASSEDYVEIGDDEDEETNQQLRDQKRKGKDCESASKQGHTLLNQLNSHPHFRLCSITVPANLDLGRASELTNRLVLADTTDAFQEEIDFDGHIVPYYEGSDTERDNISDEHVYEEAGLDSEGENFLSLERKCMVTRSRSLSCKMPGYVPETVPEETGSEYQTHDYCTVALDKSGDPPSDSEKPEANQMFPSSKPRRFVLYPRSYSVEGRDVPMSVYAEGSLAGEARMKRKDDNLSLPCVIASSGSFSQRGFHPSSGLSTPTSAVEIPPPFELAYITKKPITKSSPSLLIESDSPEKQKKKKSSFKRFLALKFKRKTESKAHVDVSIPSSRSSSESSHHGPLRVLDIDRRSMNSSPQLQSRSGMPHRSSDVPSTFLLYKDGPRRKVDPKVFGNRSVLRVESFEDRSRPPLMPLPLTKPRSISFPNADTSDYENIPAMSSDYENIQIQPQRPARAGTFGEYFDDPNRALSSANDTDGYVDMSSFTGFESKPQTPDQESESTYTEPYRACPVAPRPSGEAAGESVGEEDQGRTSEEEDGCAEYNYDKQIDGRSRAFYIAKGLMDSEKQHVKGLKMLHEDFRAAVGAAVGEEGGPVLEPGRLEEILSHLPEVYKLHCHILTDLETRLRQWEESQKIADVILSRRTEFTIFTTYISEYDRSMALLDESCQNSPTFATVVKQFEEKLAGVNVPLKHQLLQVVVRVLQYRMLLTDYLNNLSPDSAEYEDTQAALVIVSDVSDQANDNLKQGENLLRLVHIEYSIRGQRDVLQPGRVFVKEGTLMKVSRKSRQPRHLFLMNDVMLYTFPQQDGKYRLKNTLSLTGMKVSKPSIENVQNALKIEVNDISITLSASSYGEREDWFHMLIRTVADHARPPGSFSSYSSEAREKLWMCLGEKAPTLVPVSHVMMCMNCTSDFSLTLRRHHCHACGKIVCRSCSRNKYPLKYLKDRVAKVCDRCYAELKKRGGAVTGVAGDGSPRPNRSSRPLSAVFQSIHPPSLWKHRKSTSALSQVPASAEGCTMSGSLHRCKRSKKNWKKLWFLIKDKVLYTFTTREDKVASESLPLLGFTVKLPEKVEGEETANIFQLYHKKTLFYTFRAEDTSTALRWVNAIEEATVL</sequence>
<dbReference type="SMART" id="SM00325">
    <property type="entry name" value="RhoGEF"/>
    <property type="match status" value="1"/>
</dbReference>
<evidence type="ECO:0000259" key="11">
    <source>
        <dbReference type="PROSITE" id="PS50010"/>
    </source>
</evidence>
<evidence type="ECO:0000256" key="5">
    <source>
        <dbReference type="ARBA" id="ARBA00022771"/>
    </source>
</evidence>
<dbReference type="GO" id="GO:0005085">
    <property type="term" value="F:guanyl-nucleotide exchange factor activity"/>
    <property type="evidence" value="ECO:0007669"/>
    <property type="project" value="UniProtKB-KW"/>
</dbReference>
<dbReference type="InterPro" id="IPR017455">
    <property type="entry name" value="Znf_FYVE-rel"/>
</dbReference>
<dbReference type="CDD" id="cd15742">
    <property type="entry name" value="FYVE_FGD5"/>
    <property type="match status" value="1"/>
</dbReference>
<dbReference type="PROSITE" id="PS50010">
    <property type="entry name" value="DH_2"/>
    <property type="match status" value="1"/>
</dbReference>
<evidence type="ECO:0000256" key="9">
    <source>
        <dbReference type="SAM" id="MobiDB-lite"/>
    </source>
</evidence>
<name>A0A9D3LV92_ANGAN</name>
<dbReference type="CDD" id="cd00160">
    <property type="entry name" value="RhoGEF"/>
    <property type="match status" value="1"/>
</dbReference>
<feature type="domain" description="PH" evidence="10">
    <location>
        <begin position="1217"/>
        <end position="1311"/>
    </location>
</feature>
<keyword evidence="4" id="KW-0479">Metal-binding</keyword>
<dbReference type="SMART" id="SM00064">
    <property type="entry name" value="FYVE"/>
    <property type="match status" value="1"/>
</dbReference>
<dbReference type="Pfam" id="PF00169">
    <property type="entry name" value="PH"/>
    <property type="match status" value="2"/>
</dbReference>
<accession>A0A9D3LV92</accession>
<dbReference type="InterPro" id="IPR035899">
    <property type="entry name" value="DBL_dom_sf"/>
</dbReference>
<dbReference type="InterPro" id="IPR000306">
    <property type="entry name" value="Znf_FYVE"/>
</dbReference>
<keyword evidence="5 8" id="KW-0863">Zinc-finger</keyword>
<evidence type="ECO:0000256" key="6">
    <source>
        <dbReference type="ARBA" id="ARBA00022833"/>
    </source>
</evidence>
<dbReference type="Pfam" id="PF01363">
    <property type="entry name" value="FYVE"/>
    <property type="match status" value="1"/>
</dbReference>
<feature type="compositionally biased region" description="Polar residues" evidence="9">
    <location>
        <begin position="928"/>
        <end position="949"/>
    </location>
</feature>
<feature type="compositionally biased region" description="Polar residues" evidence="9">
    <location>
        <begin position="799"/>
        <end position="809"/>
    </location>
</feature>
<evidence type="ECO:0000256" key="7">
    <source>
        <dbReference type="ARBA" id="ARBA00023212"/>
    </source>
</evidence>
<evidence type="ECO:0000256" key="4">
    <source>
        <dbReference type="ARBA" id="ARBA00022723"/>
    </source>
</evidence>
<feature type="compositionally biased region" description="Acidic residues" evidence="9">
    <location>
        <begin position="454"/>
        <end position="465"/>
    </location>
</feature>
<feature type="region of interest" description="Disordered" evidence="9">
    <location>
        <begin position="400"/>
        <end position="427"/>
    </location>
</feature>
<evidence type="ECO:0000313" key="13">
    <source>
        <dbReference type="EMBL" id="KAG5835795.1"/>
    </source>
</evidence>
<feature type="domain" description="PH" evidence="10">
    <location>
        <begin position="1459"/>
        <end position="1557"/>
    </location>
</feature>
<dbReference type="GO" id="GO:0005737">
    <property type="term" value="C:cytoplasm"/>
    <property type="evidence" value="ECO:0007669"/>
    <property type="project" value="TreeGrafter"/>
</dbReference>
<evidence type="ECO:0008006" key="15">
    <source>
        <dbReference type="Google" id="ProtNLM"/>
    </source>
</evidence>
<dbReference type="SUPFAM" id="SSF48065">
    <property type="entry name" value="DBL homology domain (DH-domain)"/>
    <property type="match status" value="1"/>
</dbReference>
<evidence type="ECO:0000256" key="3">
    <source>
        <dbReference type="ARBA" id="ARBA00022658"/>
    </source>
</evidence>
<feature type="domain" description="FYVE-type" evidence="12">
    <location>
        <begin position="1345"/>
        <end position="1404"/>
    </location>
</feature>
<proteinExistence type="predicted"/>
<feature type="region of interest" description="Disordered" evidence="9">
    <location>
        <begin position="28"/>
        <end position="64"/>
    </location>
</feature>
<dbReference type="PROSITE" id="PS50178">
    <property type="entry name" value="ZF_FYVE"/>
    <property type="match status" value="1"/>
</dbReference>
<dbReference type="SUPFAM" id="SSF50729">
    <property type="entry name" value="PH domain-like"/>
    <property type="match status" value="2"/>
</dbReference>
<dbReference type="GO" id="GO:0005856">
    <property type="term" value="C:cytoskeleton"/>
    <property type="evidence" value="ECO:0007669"/>
    <property type="project" value="UniProtKB-SubCell"/>
</dbReference>
<dbReference type="Gene3D" id="1.20.900.10">
    <property type="entry name" value="Dbl homology (DH) domain"/>
    <property type="match status" value="1"/>
</dbReference>
<dbReference type="PANTHER" id="PTHR12673:SF13">
    <property type="entry name" value="FYVE, RHOGEF AND PH DOMAIN-CONTAINING PROTEIN 5"/>
    <property type="match status" value="1"/>
</dbReference>
<feature type="domain" description="DH" evidence="11">
    <location>
        <begin position="999"/>
        <end position="1188"/>
    </location>
</feature>
<keyword evidence="7" id="KW-0206">Cytoskeleton</keyword>
<evidence type="ECO:0000256" key="8">
    <source>
        <dbReference type="PROSITE-ProRule" id="PRU00091"/>
    </source>
</evidence>
<feature type="compositionally biased region" description="Basic and acidic residues" evidence="9">
    <location>
        <begin position="413"/>
        <end position="424"/>
    </location>
</feature>
<comment type="subcellular location">
    <subcellularLocation>
        <location evidence="1">Cytoplasm</location>
        <location evidence="1">Cytoskeleton</location>
    </subcellularLocation>
</comment>
<dbReference type="InterPro" id="IPR051092">
    <property type="entry name" value="FYVE_RhoGEF_PH"/>
</dbReference>
<dbReference type="GO" id="GO:0008270">
    <property type="term" value="F:zinc ion binding"/>
    <property type="evidence" value="ECO:0007669"/>
    <property type="project" value="UniProtKB-KW"/>
</dbReference>
<evidence type="ECO:0000256" key="2">
    <source>
        <dbReference type="ARBA" id="ARBA00022490"/>
    </source>
</evidence>
<dbReference type="SMART" id="SM00233">
    <property type="entry name" value="PH"/>
    <property type="match status" value="2"/>
</dbReference>
<dbReference type="InterPro" id="IPR000219">
    <property type="entry name" value="DH_dom"/>
</dbReference>
<dbReference type="PANTHER" id="PTHR12673">
    <property type="entry name" value="FACIOGENITAL DYSPLASIA PROTEIN"/>
    <property type="match status" value="1"/>
</dbReference>
<dbReference type="Pfam" id="PF00621">
    <property type="entry name" value="RhoGEF"/>
    <property type="match status" value="1"/>
</dbReference>
<dbReference type="InterPro" id="IPR001849">
    <property type="entry name" value="PH_domain"/>
</dbReference>
<keyword evidence="14" id="KW-1185">Reference proteome</keyword>
<evidence type="ECO:0000259" key="12">
    <source>
        <dbReference type="PROSITE" id="PS50178"/>
    </source>
</evidence>
<dbReference type="Gene3D" id="2.30.29.30">
    <property type="entry name" value="Pleckstrin-homology domain (PH domain)/Phosphotyrosine-binding domain (PTB)"/>
    <property type="match status" value="2"/>
</dbReference>
<evidence type="ECO:0000259" key="10">
    <source>
        <dbReference type="PROSITE" id="PS50003"/>
    </source>
</evidence>
<reference evidence="13" key="1">
    <citation type="submission" date="2021-01" db="EMBL/GenBank/DDBJ databases">
        <title>A chromosome-scale assembly of European eel, Anguilla anguilla.</title>
        <authorList>
            <person name="Henkel C."/>
            <person name="Jong-Raadsen S.A."/>
            <person name="Dufour S."/>
            <person name="Weltzien F.-A."/>
            <person name="Palstra A.P."/>
            <person name="Pelster B."/>
            <person name="Spaink H.P."/>
            <person name="Van Den Thillart G.E."/>
            <person name="Jansen H."/>
            <person name="Zahm M."/>
            <person name="Klopp C."/>
            <person name="Cedric C."/>
            <person name="Louis A."/>
            <person name="Berthelot C."/>
            <person name="Parey E."/>
            <person name="Roest Crollius H."/>
            <person name="Montfort J."/>
            <person name="Robinson-Rechavi M."/>
            <person name="Bucao C."/>
            <person name="Bouchez O."/>
            <person name="Gislard M."/>
            <person name="Lluch J."/>
            <person name="Milhes M."/>
            <person name="Lampietro C."/>
            <person name="Lopez Roques C."/>
            <person name="Donnadieu C."/>
            <person name="Braasch I."/>
            <person name="Desvignes T."/>
            <person name="Postlethwait J."/>
            <person name="Bobe J."/>
            <person name="Guiguen Y."/>
            <person name="Dirks R."/>
        </authorList>
    </citation>
    <scope>NUCLEOTIDE SEQUENCE</scope>
    <source>
        <strain evidence="13">Tag_6206</strain>
        <tissue evidence="13">Liver</tissue>
    </source>
</reference>
<keyword evidence="3" id="KW-0344">Guanine-nucleotide releasing factor</keyword>
<evidence type="ECO:0000256" key="1">
    <source>
        <dbReference type="ARBA" id="ARBA00004245"/>
    </source>
</evidence>
<comment type="caution">
    <text evidence="13">The sequence shown here is derived from an EMBL/GenBank/DDBJ whole genome shotgun (WGS) entry which is preliminary data.</text>
</comment>
<feature type="region of interest" description="Disordered" evidence="9">
    <location>
        <begin position="928"/>
        <end position="989"/>
    </location>
</feature>
<dbReference type="PROSITE" id="PS50003">
    <property type="entry name" value="PH_DOMAIN"/>
    <property type="match status" value="2"/>
</dbReference>
<evidence type="ECO:0000313" key="14">
    <source>
        <dbReference type="Proteomes" id="UP001044222"/>
    </source>
</evidence>
<organism evidence="13 14">
    <name type="scientific">Anguilla anguilla</name>
    <name type="common">European freshwater eel</name>
    <name type="synonym">Muraena anguilla</name>
    <dbReference type="NCBI Taxonomy" id="7936"/>
    <lineage>
        <taxon>Eukaryota</taxon>
        <taxon>Metazoa</taxon>
        <taxon>Chordata</taxon>
        <taxon>Craniata</taxon>
        <taxon>Vertebrata</taxon>
        <taxon>Euteleostomi</taxon>
        <taxon>Actinopterygii</taxon>
        <taxon>Neopterygii</taxon>
        <taxon>Teleostei</taxon>
        <taxon>Anguilliformes</taxon>
        <taxon>Anguillidae</taxon>
        <taxon>Anguilla</taxon>
    </lineage>
</organism>
<feature type="compositionally biased region" description="Low complexity" evidence="9">
    <location>
        <begin position="773"/>
        <end position="782"/>
    </location>
</feature>
<keyword evidence="2" id="KW-0963">Cytoplasm</keyword>
<feature type="region of interest" description="Disordered" evidence="9">
    <location>
        <begin position="454"/>
        <end position="483"/>
    </location>
</feature>
<dbReference type="InterPro" id="IPR011993">
    <property type="entry name" value="PH-like_dom_sf"/>
</dbReference>
<protein>
    <recommendedName>
        <fullName evidence="15">FYVE, RhoGEF and PH domain-containing protein 5</fullName>
    </recommendedName>
</protein>
<dbReference type="CDD" id="cd13237">
    <property type="entry name" value="PH2_FGD5_FGD6"/>
    <property type="match status" value="1"/>
</dbReference>
<dbReference type="Proteomes" id="UP001044222">
    <property type="component" value="Chromosome 14"/>
</dbReference>
<dbReference type="Gene3D" id="3.30.40.10">
    <property type="entry name" value="Zinc/RING finger domain, C3HC4 (zinc finger)"/>
    <property type="match status" value="1"/>
</dbReference>
<gene>
    <name evidence="13" type="ORF">ANANG_G00247790</name>
</gene>
<dbReference type="EMBL" id="JAFIRN010000014">
    <property type="protein sequence ID" value="KAG5835795.1"/>
    <property type="molecule type" value="Genomic_DNA"/>
</dbReference>
<keyword evidence="6" id="KW-0862">Zinc</keyword>
<feature type="region of interest" description="Disordered" evidence="9">
    <location>
        <begin position="767"/>
        <end position="819"/>
    </location>
</feature>
<dbReference type="InterPro" id="IPR013083">
    <property type="entry name" value="Znf_RING/FYVE/PHD"/>
</dbReference>